<evidence type="ECO:0000256" key="3">
    <source>
        <dbReference type="ARBA" id="ARBA00022967"/>
    </source>
</evidence>
<dbReference type="InterPro" id="IPR027417">
    <property type="entry name" value="P-loop_NTPase"/>
</dbReference>
<gene>
    <name evidence="5" type="ORF">N7U68_03925</name>
</gene>
<dbReference type="PANTHER" id="PTHR43875:SF15">
    <property type="entry name" value="TREHALOSE IMPORT ATP-BINDING PROTEIN SUGC"/>
    <property type="match status" value="1"/>
</dbReference>
<dbReference type="EMBL" id="CP106738">
    <property type="protein sequence ID" value="UXX83817.1"/>
    <property type="molecule type" value="Genomic_DNA"/>
</dbReference>
<dbReference type="RefSeq" id="WP_263048295.1">
    <property type="nucleotide sequence ID" value="NZ_CP106738.1"/>
</dbReference>
<dbReference type="Proteomes" id="UP001064087">
    <property type="component" value="Chromosome"/>
</dbReference>
<dbReference type="PANTHER" id="PTHR43875">
    <property type="entry name" value="MALTODEXTRIN IMPORT ATP-BINDING PROTEIN MSMX"/>
    <property type="match status" value="1"/>
</dbReference>
<proteinExistence type="inferred from homology"/>
<dbReference type="Gene3D" id="3.40.50.300">
    <property type="entry name" value="P-loop containing nucleotide triphosphate hydrolases"/>
    <property type="match status" value="1"/>
</dbReference>
<evidence type="ECO:0000313" key="5">
    <source>
        <dbReference type="EMBL" id="UXX83817.1"/>
    </source>
</evidence>
<evidence type="ECO:0008006" key="7">
    <source>
        <dbReference type="Google" id="ProtNLM"/>
    </source>
</evidence>
<protein>
    <recommendedName>
        <fullName evidence="7">Iron(III) transport system ATP-binding protein</fullName>
    </recommendedName>
</protein>
<evidence type="ECO:0000256" key="2">
    <source>
        <dbReference type="ARBA" id="ARBA00022475"/>
    </source>
</evidence>
<dbReference type="Gene3D" id="2.40.50.100">
    <property type="match status" value="1"/>
</dbReference>
<evidence type="ECO:0000256" key="4">
    <source>
        <dbReference type="ARBA" id="ARBA00023136"/>
    </source>
</evidence>
<dbReference type="InterPro" id="IPR008995">
    <property type="entry name" value="Mo/tungstate-bd_C_term_dom"/>
</dbReference>
<dbReference type="SUPFAM" id="SSF50331">
    <property type="entry name" value="MOP-like"/>
    <property type="match status" value="1"/>
</dbReference>
<accession>A0ABY6DCD8</accession>
<reference evidence="5" key="1">
    <citation type="submission" date="2022-10" db="EMBL/GenBank/DDBJ databases">
        <title>Roseovarius pelagicus sp. nov., isolated from Arctic seawater.</title>
        <authorList>
            <person name="Hong Y.W."/>
            <person name="Hwang C.Y."/>
        </authorList>
    </citation>
    <scope>NUCLEOTIDE SEQUENCE</scope>
    <source>
        <strain evidence="5">HL-MP18</strain>
    </source>
</reference>
<comment type="similarity">
    <text evidence="1">Belongs to the ABC transporter superfamily.</text>
</comment>
<evidence type="ECO:0000313" key="6">
    <source>
        <dbReference type="Proteomes" id="UP001064087"/>
    </source>
</evidence>
<name>A0ABY6DCD8_9RHOB</name>
<sequence length="179" mass="19565">MVTHDQEEALAMADRIVVMNHGVIEQVGSPTEIYRSPKTLFVADFIGEMNQIPAQAGASDEVVIGGVTMQSQPHSFSKGAQIVATIRPNDIIPHGDGARSPGGDDVIQTEANALEVLVDEMEFLGSFWRCRLQHECFGDQELIADFSVNAVRRLELSAGKRMTVELAQKRLLAFDKAEA</sequence>
<keyword evidence="4" id="KW-0472">Membrane</keyword>
<organism evidence="5 6">
    <name type="scientific">Roseovarius pelagicus</name>
    <dbReference type="NCBI Taxonomy" id="2980108"/>
    <lineage>
        <taxon>Bacteria</taxon>
        <taxon>Pseudomonadati</taxon>
        <taxon>Pseudomonadota</taxon>
        <taxon>Alphaproteobacteria</taxon>
        <taxon>Rhodobacterales</taxon>
        <taxon>Roseobacteraceae</taxon>
        <taxon>Roseovarius</taxon>
    </lineage>
</organism>
<keyword evidence="6" id="KW-1185">Reference proteome</keyword>
<dbReference type="InterPro" id="IPR047641">
    <property type="entry name" value="ABC_transpr_MalK/UgpC-like"/>
</dbReference>
<dbReference type="SUPFAM" id="SSF52540">
    <property type="entry name" value="P-loop containing nucleoside triphosphate hydrolases"/>
    <property type="match status" value="1"/>
</dbReference>
<evidence type="ECO:0000256" key="1">
    <source>
        <dbReference type="ARBA" id="ARBA00005417"/>
    </source>
</evidence>
<keyword evidence="3" id="KW-1278">Translocase</keyword>
<keyword evidence="2" id="KW-1003">Cell membrane</keyword>